<evidence type="ECO:0000256" key="3">
    <source>
        <dbReference type="ARBA" id="ARBA00022692"/>
    </source>
</evidence>
<dbReference type="Ensembl" id="ENSMMOT00000001754.1">
    <property type="protein sequence ID" value="ENSMMOP00000001723.1"/>
    <property type="gene ID" value="ENSMMOG00000001441.1"/>
</dbReference>
<dbReference type="InterPro" id="IPR003961">
    <property type="entry name" value="FN3_dom"/>
</dbReference>
<evidence type="ECO:0000256" key="7">
    <source>
        <dbReference type="ARBA" id="ARBA00023136"/>
    </source>
</evidence>
<evidence type="ECO:0000256" key="8">
    <source>
        <dbReference type="ARBA" id="ARBA00023170"/>
    </source>
</evidence>
<reference evidence="12" key="1">
    <citation type="submission" date="2025-08" db="UniProtKB">
        <authorList>
            <consortium name="Ensembl"/>
        </authorList>
    </citation>
    <scope>IDENTIFICATION</scope>
</reference>
<keyword evidence="13" id="KW-1185">Reference proteome</keyword>
<keyword evidence="3" id="KW-0812">Transmembrane</keyword>
<dbReference type="InterPro" id="IPR036116">
    <property type="entry name" value="FN3_sf"/>
</dbReference>
<evidence type="ECO:0000256" key="5">
    <source>
        <dbReference type="ARBA" id="ARBA00022737"/>
    </source>
</evidence>
<evidence type="ECO:0000256" key="9">
    <source>
        <dbReference type="ARBA" id="ARBA00023180"/>
    </source>
</evidence>
<feature type="signal peptide" evidence="10">
    <location>
        <begin position="1"/>
        <end position="20"/>
    </location>
</feature>
<dbReference type="OMA" id="KWAKECT"/>
<sequence>SSMAALSQTWSVFTAVTMLAVQLCENSCVIWSTAGSVVQRGSSFKVYCSFKCECKCKGAMCSDHPPTGQGHRVLNSTTIYFNVVNITRSRTYSCQCDCPRAPDSCGMDISTGYPPDRPDNISCIHKVRSHESEVAFCTWNPGRDTYLTRNSVLHVKTPSENGTFGPVAFSVSSEGHDSASFPVSSLVQLISVSVTAQNALGSVASSPVVYRLSDIAMPSAPNIGEPECSSRACTIQVKQSVRTQHLEIQYSSKEQAWTSYIDTGLQMSLVQVQSVSSLEPYRLYHFRARSKFSTGLWSPWSKNVSSCTQEEAPAKELDVWFARPASDVKSLRVYWKEENISIARGRITGYKVSVHSHKSGLVFSTNISADVRNYLVPFCADCDVTVWSRNAKGLSPPARVPAHHREAEPLEVRLETLSNHSVAIYWKKPKTTQQHATAYVVEWFPEGHKLEELRWIRLGTNDSRALITEIEPYECYEGAVYVVYNDGSVSRTGFTGVTTLKSVPRAVPSVLETVEGNKVEVSWMEIPRGQRGGCITRYTIHLESGSGDCQASSKRTYTIKSLSPAAYSLWVTASTTVGEGPAGQRSKVKFFIQRDTATCLTNVGTRLPDRTVICVSVPDFSGKAEVSEQWLKVFLKCLMPDEVPDPANSKWAKECTKEKGKMMLHLQPGNSIVTQEEEEPIMVDVEELPEQSDIGTTAEVGPQLRRQTSTTEPDVLLYPPTTYIKSLSHDSNSSNHTQTSLDTNMTVDYISSHGLGYMDEEDQEEEEDEEEFLDTMGFYPSQNIVIDPMLFRGKLTLDTVKMDCGSLFQNINF</sequence>
<dbReference type="CDD" id="cd00063">
    <property type="entry name" value="FN3"/>
    <property type="match status" value="2"/>
</dbReference>
<feature type="chain" id="PRO_5018687513" description="Fibronectin type-III domain-containing protein" evidence="10">
    <location>
        <begin position="21"/>
        <end position="813"/>
    </location>
</feature>
<evidence type="ECO:0000256" key="6">
    <source>
        <dbReference type="ARBA" id="ARBA00022989"/>
    </source>
</evidence>
<keyword evidence="7" id="KW-0472">Membrane</keyword>
<dbReference type="InterPro" id="IPR052672">
    <property type="entry name" value="Type1_Cytokine_Rcpt_Type2"/>
</dbReference>
<organism evidence="12 13">
    <name type="scientific">Mola mola</name>
    <name type="common">Ocean sunfish</name>
    <name type="synonym">Tetraodon mola</name>
    <dbReference type="NCBI Taxonomy" id="94237"/>
    <lineage>
        <taxon>Eukaryota</taxon>
        <taxon>Metazoa</taxon>
        <taxon>Chordata</taxon>
        <taxon>Craniata</taxon>
        <taxon>Vertebrata</taxon>
        <taxon>Euteleostomi</taxon>
        <taxon>Actinopterygii</taxon>
        <taxon>Neopterygii</taxon>
        <taxon>Teleostei</taxon>
        <taxon>Neoteleostei</taxon>
        <taxon>Acanthomorphata</taxon>
        <taxon>Eupercaria</taxon>
        <taxon>Tetraodontiformes</taxon>
        <taxon>Molidae</taxon>
        <taxon>Mola</taxon>
    </lineage>
</organism>
<dbReference type="Pfam" id="PF00041">
    <property type="entry name" value="fn3"/>
    <property type="match status" value="1"/>
</dbReference>
<reference evidence="12" key="2">
    <citation type="submission" date="2025-09" db="UniProtKB">
        <authorList>
            <consortium name="Ensembl"/>
        </authorList>
    </citation>
    <scope>IDENTIFICATION</scope>
</reference>
<feature type="domain" description="Fibronectin type-III" evidence="11">
    <location>
        <begin position="217"/>
        <end position="311"/>
    </location>
</feature>
<dbReference type="Proteomes" id="UP000261620">
    <property type="component" value="Unplaced"/>
</dbReference>
<dbReference type="PANTHER" id="PTHR48423">
    <property type="entry name" value="INTERLEUKIN-27 RECEPTOR SUBUNIT ALPHA"/>
    <property type="match status" value="1"/>
</dbReference>
<evidence type="ECO:0000256" key="4">
    <source>
        <dbReference type="ARBA" id="ARBA00022729"/>
    </source>
</evidence>
<keyword evidence="4 10" id="KW-0732">Signal</keyword>
<comment type="subcellular location">
    <subcellularLocation>
        <location evidence="1">Membrane</location>
        <topology evidence="1">Single-pass type I membrane protein</topology>
    </subcellularLocation>
</comment>
<evidence type="ECO:0000256" key="1">
    <source>
        <dbReference type="ARBA" id="ARBA00004479"/>
    </source>
</evidence>
<accession>A0A3Q3VME6</accession>
<feature type="domain" description="Fibronectin type-III" evidence="11">
    <location>
        <begin position="408"/>
        <end position="502"/>
    </location>
</feature>
<dbReference type="SMART" id="SM00060">
    <property type="entry name" value="FN3"/>
    <property type="match status" value="4"/>
</dbReference>
<dbReference type="AlphaFoldDB" id="A0A3Q3VME6"/>
<keyword evidence="9" id="KW-0325">Glycoprotein</keyword>
<dbReference type="GO" id="GO:0005886">
    <property type="term" value="C:plasma membrane"/>
    <property type="evidence" value="ECO:0007669"/>
    <property type="project" value="UniProtKB-ARBA"/>
</dbReference>
<evidence type="ECO:0000313" key="13">
    <source>
        <dbReference type="Proteomes" id="UP000261620"/>
    </source>
</evidence>
<keyword evidence="6" id="KW-1133">Transmembrane helix</keyword>
<keyword evidence="8" id="KW-0675">Receptor</keyword>
<name>A0A3Q3VME6_MOLML</name>
<dbReference type="STRING" id="94237.ENSMMOP00000001723"/>
<dbReference type="InterPro" id="IPR013783">
    <property type="entry name" value="Ig-like_fold"/>
</dbReference>
<dbReference type="PANTHER" id="PTHR48423:SF1">
    <property type="entry name" value="INTERLEUKIN-27 RECEPTOR SUBUNIT ALPHA"/>
    <property type="match status" value="1"/>
</dbReference>
<evidence type="ECO:0000256" key="10">
    <source>
        <dbReference type="SAM" id="SignalP"/>
    </source>
</evidence>
<proteinExistence type="inferred from homology"/>
<dbReference type="Gene3D" id="2.60.40.10">
    <property type="entry name" value="Immunoglobulins"/>
    <property type="match status" value="5"/>
</dbReference>
<evidence type="ECO:0000313" key="12">
    <source>
        <dbReference type="Ensembl" id="ENSMMOP00000001723.1"/>
    </source>
</evidence>
<keyword evidence="5" id="KW-0677">Repeat</keyword>
<evidence type="ECO:0000259" key="11">
    <source>
        <dbReference type="PROSITE" id="PS50853"/>
    </source>
</evidence>
<dbReference type="PROSITE" id="PS50853">
    <property type="entry name" value="FN3"/>
    <property type="match status" value="2"/>
</dbReference>
<comment type="similarity">
    <text evidence="2">Belongs to the type I cytokine receptor family. Type 2 subfamily.</text>
</comment>
<dbReference type="SUPFAM" id="SSF49265">
    <property type="entry name" value="Fibronectin type III"/>
    <property type="match status" value="3"/>
</dbReference>
<protein>
    <recommendedName>
        <fullName evidence="11">Fibronectin type-III domain-containing protein</fullName>
    </recommendedName>
</protein>
<evidence type="ECO:0000256" key="2">
    <source>
        <dbReference type="ARBA" id="ARBA00008921"/>
    </source>
</evidence>